<dbReference type="Proteomes" id="UP000078560">
    <property type="component" value="Unassembled WGS sequence"/>
</dbReference>
<dbReference type="EMBL" id="FLQU01000197">
    <property type="protein sequence ID" value="SBS82168.1"/>
    <property type="molecule type" value="Genomic_DNA"/>
</dbReference>
<evidence type="ECO:0000313" key="2">
    <source>
        <dbReference type="EMBL" id="SBT02712.1"/>
    </source>
</evidence>
<sequence length="194" mass="23521">MDHVEPFLEHFTSRKLYDEMNREDVSNEDFAYCNTMKAQFPEYNGFYKRCGIFVRNLKDFSKIMEYESNDNERCRFFYFWIHNELRKKLSNYKDNSEKNTHLVRAFFTVWNRVNKETTKNNCKSVYNYHVKIHEDYKNNCCKNDTSRCSSYHDINEWCKDERFLTKLDCEEYEVPVVISPGGVESNFTREELGN</sequence>
<dbReference type="Pfam" id="PF05795">
    <property type="entry name" value="Plasmodium_Vir"/>
    <property type="match status" value="1"/>
</dbReference>
<protein>
    <submittedName>
        <fullName evidence="2">PIR Superfamily Protein</fullName>
    </submittedName>
</protein>
<name>A0A1A8XBX9_PLAOA</name>
<dbReference type="EMBL" id="FLQV01003688">
    <property type="protein sequence ID" value="SBT02712.1"/>
    <property type="molecule type" value="Genomic_DNA"/>
</dbReference>
<reference evidence="3 4" key="2">
    <citation type="submission" date="2016-05" db="EMBL/GenBank/DDBJ databases">
        <authorList>
            <person name="Naeem Raeece"/>
        </authorList>
    </citation>
    <scope>NUCLEOTIDE SEQUENCE [LARGE SCALE GENOMIC DNA]</scope>
</reference>
<dbReference type="Proteomes" id="UP000078546">
    <property type="component" value="Unassembled WGS sequence"/>
</dbReference>
<reference evidence="2" key="1">
    <citation type="submission" date="2016-05" db="EMBL/GenBank/DDBJ databases">
        <authorList>
            <person name="Lavstsen T."/>
            <person name="Jespersen J.S."/>
        </authorList>
    </citation>
    <scope>NUCLEOTIDE SEQUENCE [LARGE SCALE GENOMIC DNA]</scope>
</reference>
<proteinExistence type="predicted"/>
<evidence type="ECO:0000313" key="1">
    <source>
        <dbReference type="EMBL" id="SBS82168.1"/>
    </source>
</evidence>
<gene>
    <name evidence="2" type="ORF">POVCU1_079950</name>
    <name evidence="1" type="ORF">POVCU2_0014220</name>
</gene>
<organism evidence="2 3">
    <name type="scientific">Plasmodium ovale curtisi</name>
    <dbReference type="NCBI Taxonomy" id="864141"/>
    <lineage>
        <taxon>Eukaryota</taxon>
        <taxon>Sar</taxon>
        <taxon>Alveolata</taxon>
        <taxon>Apicomplexa</taxon>
        <taxon>Aconoidasida</taxon>
        <taxon>Haemosporida</taxon>
        <taxon>Plasmodiidae</taxon>
        <taxon>Plasmodium</taxon>
        <taxon>Plasmodium (Plasmodium)</taxon>
    </lineage>
</organism>
<evidence type="ECO:0000313" key="3">
    <source>
        <dbReference type="Proteomes" id="UP000078546"/>
    </source>
</evidence>
<dbReference type="AlphaFoldDB" id="A0A1A8XBX9"/>
<accession>A0A1A8XBX9</accession>
<evidence type="ECO:0000313" key="4">
    <source>
        <dbReference type="Proteomes" id="UP000078560"/>
    </source>
</evidence>
<dbReference type="InterPro" id="IPR008780">
    <property type="entry name" value="Plasmodium_Vir"/>
</dbReference>